<sequence>MLHRRESNNSFTAHAPRPDLVALSQSRILFANSMSDFTRANIEEVVDTRRPVGTEDVQRKRKRNAENQHNSVLEDGYEDNQEERENGLIYDGQSIATFPLHYGGSTLASSSKVTPHATSSTYQSVPSGDLEPAKRPNKSMEDRHRQKRCRPDPPTNYRPIRPKLQLITCPITIEELSNRNSRINDSPTPSNYSGKSENRSPAPHRNYTPFSHHRDDSRETETSIQGGGNGARFSTDNINVDNKPRQLGSPFQFQPRLERASSIPQYRSPSPRYHFSQPQPTPFNQYELPELDPPNFTYQDYIHSVLSLRADTADPSQYILPRYLDLDDTRLCALQMEAVEDHIHLDGMTDDYEDLYYQQFAEEEF</sequence>
<feature type="compositionally biased region" description="Basic and acidic residues" evidence="1">
    <location>
        <begin position="131"/>
        <end position="144"/>
    </location>
</feature>
<proteinExistence type="predicted"/>
<reference evidence="2 3" key="1">
    <citation type="submission" date="2019-06" db="EMBL/GenBank/DDBJ databases">
        <title>Genome Sequence of the Brown Rot Fungal Pathogen Monilinia fructicola.</title>
        <authorList>
            <person name="De Miccolis Angelini R.M."/>
            <person name="Landi L."/>
            <person name="Abate D."/>
            <person name="Pollastro S."/>
            <person name="Romanazzi G."/>
            <person name="Faretra F."/>
        </authorList>
    </citation>
    <scope>NUCLEOTIDE SEQUENCE [LARGE SCALE GENOMIC DNA]</scope>
    <source>
        <strain evidence="2 3">Mfrc123</strain>
    </source>
</reference>
<feature type="compositionally biased region" description="Basic and acidic residues" evidence="1">
    <location>
        <begin position="212"/>
        <end position="221"/>
    </location>
</feature>
<organism evidence="2 3">
    <name type="scientific">Monilinia fructicola</name>
    <name type="common">Brown rot fungus</name>
    <name type="synonym">Ciboria fructicola</name>
    <dbReference type="NCBI Taxonomy" id="38448"/>
    <lineage>
        <taxon>Eukaryota</taxon>
        <taxon>Fungi</taxon>
        <taxon>Dikarya</taxon>
        <taxon>Ascomycota</taxon>
        <taxon>Pezizomycotina</taxon>
        <taxon>Leotiomycetes</taxon>
        <taxon>Helotiales</taxon>
        <taxon>Sclerotiniaceae</taxon>
        <taxon>Monilinia</taxon>
    </lineage>
</organism>
<evidence type="ECO:0000313" key="2">
    <source>
        <dbReference type="EMBL" id="KAA8571149.1"/>
    </source>
</evidence>
<feature type="region of interest" description="Disordered" evidence="1">
    <location>
        <begin position="178"/>
        <end position="257"/>
    </location>
</feature>
<dbReference type="EMBL" id="VICG01000006">
    <property type="protein sequence ID" value="KAA8571149.1"/>
    <property type="molecule type" value="Genomic_DNA"/>
</dbReference>
<name>A0A5M9JSV6_MONFR</name>
<evidence type="ECO:0000256" key="1">
    <source>
        <dbReference type="SAM" id="MobiDB-lite"/>
    </source>
</evidence>
<dbReference type="Proteomes" id="UP000322873">
    <property type="component" value="Unassembled WGS sequence"/>
</dbReference>
<dbReference type="AlphaFoldDB" id="A0A5M9JSV6"/>
<protein>
    <submittedName>
        <fullName evidence="2">Uncharacterized protein</fullName>
    </submittedName>
</protein>
<comment type="caution">
    <text evidence="2">The sequence shown here is derived from an EMBL/GenBank/DDBJ whole genome shotgun (WGS) entry which is preliminary data.</text>
</comment>
<feature type="region of interest" description="Disordered" evidence="1">
    <location>
        <begin position="107"/>
        <end position="163"/>
    </location>
</feature>
<keyword evidence="3" id="KW-1185">Reference proteome</keyword>
<feature type="compositionally biased region" description="Polar residues" evidence="1">
    <location>
        <begin position="107"/>
        <end position="126"/>
    </location>
</feature>
<gene>
    <name evidence="2" type="ORF">EYC84_000494</name>
</gene>
<evidence type="ECO:0000313" key="3">
    <source>
        <dbReference type="Proteomes" id="UP000322873"/>
    </source>
</evidence>
<feature type="compositionally biased region" description="Polar residues" evidence="1">
    <location>
        <begin position="178"/>
        <end position="195"/>
    </location>
</feature>
<accession>A0A5M9JSV6</accession>
<feature type="region of interest" description="Disordered" evidence="1">
    <location>
        <begin position="53"/>
        <end position="82"/>
    </location>
</feature>